<dbReference type="Gene3D" id="3.40.50.1820">
    <property type="entry name" value="alpha/beta hydrolase"/>
    <property type="match status" value="1"/>
</dbReference>
<evidence type="ECO:0000313" key="1">
    <source>
        <dbReference type="EMBL" id="KAJ7650575.1"/>
    </source>
</evidence>
<comment type="caution">
    <text evidence="1">The sequence shown here is derived from an EMBL/GenBank/DDBJ whole genome shotgun (WGS) entry which is preliminary data.</text>
</comment>
<dbReference type="PANTHER" id="PTHR47381">
    <property type="entry name" value="ALPHA/BETA-HYDROLASES SUPERFAMILY PROTEIN"/>
    <property type="match status" value="1"/>
</dbReference>
<sequence length="270" mass="29116">MPRTTTRIAGLEVHTYTTDAFAASKKPVVGLFVLHGRLGSSDSPYIQELIQAFIKAAETHQGEKDLLVISFDHRNHGTRLLDDTANLDFAANPRHALDMYAIQSGTAQDCLFLIGLLEAYLFPSGERTIVEWGVSGVSLGGHSAWIAGTDARVSTCIPIIGCPEYLPLMKSRAETQGVSVAPPQFPDTLLALIRADSEALDRGEAFQGKNLLVLSGGKDPVVPWAASEAFVEKVDVGNGVKKVVVYEDAVHEMTPGMVQEAVNFITQRLG</sequence>
<dbReference type="PANTHER" id="PTHR47381:SF3">
    <property type="entry name" value="ALPHA_BETA-HYDROLASES SUPERFAMILY PROTEIN"/>
    <property type="match status" value="1"/>
</dbReference>
<dbReference type="SUPFAM" id="SSF53474">
    <property type="entry name" value="alpha/beta-Hydrolases"/>
    <property type="match status" value="1"/>
</dbReference>
<name>A0AAD7CJQ1_9AGAR</name>
<dbReference type="InterPro" id="IPR029058">
    <property type="entry name" value="AB_hydrolase_fold"/>
</dbReference>
<keyword evidence="2" id="KW-1185">Reference proteome</keyword>
<dbReference type="GO" id="GO:0016787">
    <property type="term" value="F:hydrolase activity"/>
    <property type="evidence" value="ECO:0007669"/>
    <property type="project" value="UniProtKB-KW"/>
</dbReference>
<dbReference type="EMBL" id="JARKIF010000001">
    <property type="protein sequence ID" value="KAJ7650575.1"/>
    <property type="molecule type" value="Genomic_DNA"/>
</dbReference>
<organism evidence="1 2">
    <name type="scientific">Roridomyces roridus</name>
    <dbReference type="NCBI Taxonomy" id="1738132"/>
    <lineage>
        <taxon>Eukaryota</taxon>
        <taxon>Fungi</taxon>
        <taxon>Dikarya</taxon>
        <taxon>Basidiomycota</taxon>
        <taxon>Agaricomycotina</taxon>
        <taxon>Agaricomycetes</taxon>
        <taxon>Agaricomycetidae</taxon>
        <taxon>Agaricales</taxon>
        <taxon>Marasmiineae</taxon>
        <taxon>Mycenaceae</taxon>
        <taxon>Roridomyces</taxon>
    </lineage>
</organism>
<proteinExistence type="predicted"/>
<accession>A0AAD7CJQ1</accession>
<protein>
    <submittedName>
        <fullName evidence="1">Alpha/Beta hydrolase protein</fullName>
    </submittedName>
</protein>
<dbReference type="AlphaFoldDB" id="A0AAD7CJQ1"/>
<dbReference type="Proteomes" id="UP001221142">
    <property type="component" value="Unassembled WGS sequence"/>
</dbReference>
<reference evidence="1" key="1">
    <citation type="submission" date="2023-03" db="EMBL/GenBank/DDBJ databases">
        <title>Massive genome expansion in bonnet fungi (Mycena s.s.) driven by repeated elements and novel gene families across ecological guilds.</title>
        <authorList>
            <consortium name="Lawrence Berkeley National Laboratory"/>
            <person name="Harder C.B."/>
            <person name="Miyauchi S."/>
            <person name="Viragh M."/>
            <person name="Kuo A."/>
            <person name="Thoen E."/>
            <person name="Andreopoulos B."/>
            <person name="Lu D."/>
            <person name="Skrede I."/>
            <person name="Drula E."/>
            <person name="Henrissat B."/>
            <person name="Morin E."/>
            <person name="Kohler A."/>
            <person name="Barry K."/>
            <person name="LaButti K."/>
            <person name="Morin E."/>
            <person name="Salamov A."/>
            <person name="Lipzen A."/>
            <person name="Mereny Z."/>
            <person name="Hegedus B."/>
            <person name="Baldrian P."/>
            <person name="Stursova M."/>
            <person name="Weitz H."/>
            <person name="Taylor A."/>
            <person name="Grigoriev I.V."/>
            <person name="Nagy L.G."/>
            <person name="Martin F."/>
            <person name="Kauserud H."/>
        </authorList>
    </citation>
    <scope>NUCLEOTIDE SEQUENCE</scope>
    <source>
        <strain evidence="1">9284</strain>
    </source>
</reference>
<evidence type="ECO:0000313" key="2">
    <source>
        <dbReference type="Proteomes" id="UP001221142"/>
    </source>
</evidence>
<gene>
    <name evidence="1" type="ORF">FB45DRAFT_974389</name>
</gene>
<keyword evidence="1" id="KW-0378">Hydrolase</keyword>